<dbReference type="Gene3D" id="3.40.50.720">
    <property type="entry name" value="NAD(P)-binding Rossmann-like Domain"/>
    <property type="match status" value="1"/>
</dbReference>
<accession>A0A1B8PVT5</accession>
<dbReference type="RefSeq" id="WP_065256386.1">
    <property type="nucleotide sequence ID" value="NZ_JARDJM010000017.1"/>
</dbReference>
<name>A0A1B8PVT5_MORLA</name>
<evidence type="ECO:0000259" key="1">
    <source>
        <dbReference type="Pfam" id="PF13460"/>
    </source>
</evidence>
<dbReference type="SUPFAM" id="SSF51735">
    <property type="entry name" value="NAD(P)-binding Rossmann-fold domains"/>
    <property type="match status" value="1"/>
</dbReference>
<gene>
    <name evidence="2" type="ORF">A9309_10930</name>
</gene>
<dbReference type="OrthoDB" id="9798632at2"/>
<dbReference type="InterPro" id="IPR036291">
    <property type="entry name" value="NAD(P)-bd_dom_sf"/>
</dbReference>
<dbReference type="InterPro" id="IPR016040">
    <property type="entry name" value="NAD(P)-bd_dom"/>
</dbReference>
<feature type="domain" description="NAD(P)-binding" evidence="1">
    <location>
        <begin position="11"/>
        <end position="156"/>
    </location>
</feature>
<evidence type="ECO:0000313" key="2">
    <source>
        <dbReference type="EMBL" id="OBX59771.1"/>
    </source>
</evidence>
<proteinExistence type="predicted"/>
<dbReference type="AlphaFoldDB" id="A0A1B8PVT5"/>
<dbReference type="Pfam" id="PF13460">
    <property type="entry name" value="NAD_binding_10"/>
    <property type="match status" value="1"/>
</dbReference>
<dbReference type="EMBL" id="LZMS01000101">
    <property type="protein sequence ID" value="OBX59771.1"/>
    <property type="molecule type" value="Genomic_DNA"/>
</dbReference>
<dbReference type="Proteomes" id="UP000092607">
    <property type="component" value="Unassembled WGS sequence"/>
</dbReference>
<reference evidence="2 3" key="1">
    <citation type="submission" date="2016-06" db="EMBL/GenBank/DDBJ databases">
        <title>Draft genome of Moraxella lacunata CCUG 57757A.</title>
        <authorList>
            <person name="Salva-Serra F."/>
            <person name="Engstrom-Jakobsson H."/>
            <person name="Thorell K."/>
            <person name="Gonzales-Siles L."/>
            <person name="Karlsson R."/>
            <person name="Boulund F."/>
            <person name="Engstrand L."/>
            <person name="Kristiansson E."/>
            <person name="Moore E."/>
        </authorList>
    </citation>
    <scope>NUCLEOTIDE SEQUENCE [LARGE SCALE GENOMIC DNA]</scope>
    <source>
        <strain evidence="2 3">CCUG 57757A</strain>
    </source>
</reference>
<comment type="caution">
    <text evidence="2">The sequence shown here is derived from an EMBL/GenBank/DDBJ whole genome shotgun (WGS) entry which is preliminary data.</text>
</comment>
<dbReference type="PANTHER" id="PTHR14097">
    <property type="entry name" value="OXIDOREDUCTASE HTATIP2"/>
    <property type="match status" value="1"/>
</dbReference>
<sequence>MKTHLHALIIGATGATGTPLTEQLLADERFDKVTVFVRRAIELTHPKLTVHIVDFDTSDTWADKVRGDVLFGCLGTTLKQAGSKSKQYKIDHDYTVNVAKIAHQNGVGQMIAISSDGANPNSPLFYYRLKGDMEQSLSAIGFDKLILMRPPLLKRQNSDRMGERLGEKVLGLANRFGLLMSVKPMPTDTLAKAMGQAVFADKVGVVDKGEIWDLAK</sequence>
<dbReference type="PANTHER" id="PTHR14097:SF7">
    <property type="entry name" value="OXIDOREDUCTASE HTATIP2"/>
    <property type="match status" value="1"/>
</dbReference>
<organism evidence="2 3">
    <name type="scientific">Moraxella lacunata</name>
    <dbReference type="NCBI Taxonomy" id="477"/>
    <lineage>
        <taxon>Bacteria</taxon>
        <taxon>Pseudomonadati</taxon>
        <taxon>Pseudomonadota</taxon>
        <taxon>Gammaproteobacteria</taxon>
        <taxon>Moraxellales</taxon>
        <taxon>Moraxellaceae</taxon>
        <taxon>Moraxella</taxon>
    </lineage>
</organism>
<evidence type="ECO:0000313" key="3">
    <source>
        <dbReference type="Proteomes" id="UP000092607"/>
    </source>
</evidence>
<protein>
    <recommendedName>
        <fullName evidence="1">NAD(P)-binding domain-containing protein</fullName>
    </recommendedName>
</protein>